<evidence type="ECO:0000256" key="6">
    <source>
        <dbReference type="ARBA" id="ARBA00023136"/>
    </source>
</evidence>
<keyword evidence="10" id="KW-1185">Reference proteome</keyword>
<comment type="subcellular location">
    <subcellularLocation>
        <location evidence="1">Cell outer membrane</location>
    </subcellularLocation>
</comment>
<dbReference type="Gene3D" id="1.20.1600.10">
    <property type="entry name" value="Outer membrane efflux proteins (OEP)"/>
    <property type="match status" value="1"/>
</dbReference>
<organism evidence="9 10">
    <name type="scientific">Parendozoicomonas haliclonae</name>
    <dbReference type="NCBI Taxonomy" id="1960125"/>
    <lineage>
        <taxon>Bacteria</taxon>
        <taxon>Pseudomonadati</taxon>
        <taxon>Pseudomonadota</taxon>
        <taxon>Gammaproteobacteria</taxon>
        <taxon>Oceanospirillales</taxon>
        <taxon>Endozoicomonadaceae</taxon>
        <taxon>Parendozoicomonas</taxon>
    </lineage>
</organism>
<keyword evidence="5" id="KW-0812">Transmembrane</keyword>
<keyword evidence="7" id="KW-0998">Cell outer membrane</keyword>
<dbReference type="GO" id="GO:0015288">
    <property type="term" value="F:porin activity"/>
    <property type="evidence" value="ECO:0007669"/>
    <property type="project" value="TreeGrafter"/>
</dbReference>
<dbReference type="GO" id="GO:0015562">
    <property type="term" value="F:efflux transmembrane transporter activity"/>
    <property type="evidence" value="ECO:0007669"/>
    <property type="project" value="InterPro"/>
</dbReference>
<dbReference type="PANTHER" id="PTHR30026">
    <property type="entry name" value="OUTER MEMBRANE PROTEIN TOLC"/>
    <property type="match status" value="1"/>
</dbReference>
<evidence type="ECO:0000256" key="5">
    <source>
        <dbReference type="ARBA" id="ARBA00022692"/>
    </source>
</evidence>
<keyword evidence="4" id="KW-1134">Transmembrane beta strand</keyword>
<gene>
    <name evidence="9" type="primary">bepC_2</name>
    <name evidence="9" type="ORF">EHSB41UT_03831</name>
</gene>
<dbReference type="GO" id="GO:1990281">
    <property type="term" value="C:efflux pump complex"/>
    <property type="evidence" value="ECO:0007669"/>
    <property type="project" value="TreeGrafter"/>
</dbReference>
<evidence type="ECO:0000256" key="2">
    <source>
        <dbReference type="ARBA" id="ARBA00007613"/>
    </source>
</evidence>
<dbReference type="EMBL" id="FWPT01000010">
    <property type="protein sequence ID" value="SMA50040.1"/>
    <property type="molecule type" value="Genomic_DNA"/>
</dbReference>
<accession>A0A1X7APL4</accession>
<dbReference type="PANTHER" id="PTHR30026:SF22">
    <property type="entry name" value="OUTER MEMBRANE EFFLUX PROTEIN"/>
    <property type="match status" value="1"/>
</dbReference>
<evidence type="ECO:0000256" key="3">
    <source>
        <dbReference type="ARBA" id="ARBA00022448"/>
    </source>
</evidence>
<evidence type="ECO:0000313" key="9">
    <source>
        <dbReference type="EMBL" id="SMA50040.1"/>
    </source>
</evidence>
<feature type="chain" id="PRO_5010880178" evidence="8">
    <location>
        <begin position="25"/>
        <end position="450"/>
    </location>
</feature>
<comment type="similarity">
    <text evidence="2">Belongs to the outer membrane factor (OMF) (TC 1.B.17) family.</text>
</comment>
<feature type="signal peptide" evidence="8">
    <location>
        <begin position="1"/>
        <end position="24"/>
    </location>
</feature>
<keyword evidence="3" id="KW-0813">Transport</keyword>
<name>A0A1X7APL4_9GAMM</name>
<dbReference type="OrthoDB" id="9814637at2"/>
<dbReference type="GO" id="GO:0009279">
    <property type="term" value="C:cell outer membrane"/>
    <property type="evidence" value="ECO:0007669"/>
    <property type="project" value="UniProtKB-SubCell"/>
</dbReference>
<dbReference type="InterPro" id="IPR051906">
    <property type="entry name" value="TolC-like"/>
</dbReference>
<evidence type="ECO:0000256" key="4">
    <source>
        <dbReference type="ARBA" id="ARBA00022452"/>
    </source>
</evidence>
<evidence type="ECO:0000313" key="10">
    <source>
        <dbReference type="Proteomes" id="UP000196573"/>
    </source>
</evidence>
<dbReference type="Proteomes" id="UP000196573">
    <property type="component" value="Unassembled WGS sequence"/>
</dbReference>
<reference evidence="9 10" key="1">
    <citation type="submission" date="2017-03" db="EMBL/GenBank/DDBJ databases">
        <authorList>
            <person name="Afonso C.L."/>
            <person name="Miller P.J."/>
            <person name="Scott M.A."/>
            <person name="Spackman E."/>
            <person name="Goraichik I."/>
            <person name="Dimitrov K.M."/>
            <person name="Suarez D.L."/>
            <person name="Swayne D.E."/>
        </authorList>
    </citation>
    <scope>NUCLEOTIDE SEQUENCE [LARGE SCALE GENOMIC DNA]</scope>
    <source>
        <strain evidence="9">SB41UT1</strain>
    </source>
</reference>
<proteinExistence type="inferred from homology"/>
<dbReference type="NCBIfam" id="TIGR01844">
    <property type="entry name" value="type_I_sec_TolC"/>
    <property type="match status" value="1"/>
</dbReference>
<dbReference type="Pfam" id="PF02321">
    <property type="entry name" value="OEP"/>
    <property type="match status" value="2"/>
</dbReference>
<dbReference type="InterPro" id="IPR010130">
    <property type="entry name" value="T1SS_OMP_TolC"/>
</dbReference>
<evidence type="ECO:0000256" key="8">
    <source>
        <dbReference type="SAM" id="SignalP"/>
    </source>
</evidence>
<dbReference type="AlphaFoldDB" id="A0A1X7APL4"/>
<keyword evidence="6" id="KW-0472">Membrane</keyword>
<dbReference type="InterPro" id="IPR003423">
    <property type="entry name" value="OMP_efflux"/>
</dbReference>
<keyword evidence="8" id="KW-0732">Signal</keyword>
<evidence type="ECO:0000256" key="1">
    <source>
        <dbReference type="ARBA" id="ARBA00004442"/>
    </source>
</evidence>
<dbReference type="RefSeq" id="WP_087112481.1">
    <property type="nucleotide sequence ID" value="NZ_CBCSCN010000005.1"/>
</dbReference>
<dbReference type="SUPFAM" id="SSF56954">
    <property type="entry name" value="Outer membrane efflux proteins (OEP)"/>
    <property type="match status" value="1"/>
</dbReference>
<sequence length="450" mass="49421">MFKKSLKVSLLAAITASSASTAYAGTLLDSVNEALSTNPEILIRSSEVDARRFEVRGAKAGYLPSVDLRAGIGYENSRNSTTIGFYNAGEESDQDLNRTRRDASIVARQMLWDGSAVESEVDRQKARLSSAAQDLCTAAETVALSATEAYLNILRQQAFVDLTRENVDEHERLVELIRKQGAKGRSNDADIAQAESRMVLAQANLISAESVLRDVRTQYQRIVGNLPQSLTLPSAPAGAPISLDAALAQAIDNHPVLKLAAADIQAAEAQYEASKSSFLPRFELEVGADWNSDANGGKDDTYTHTAKVNMTYNLYSGGADSARKSQTSRLINEAVEVRNRALRQVEEEVRFAWIAVEYGEKRLRPLAEHVKQADLSRELYNKQFMIGNRTLLDLLDSQNEYFSARQSELNARFDLLFNNYRLLQSTGSLLTSVGASLPVENRCGATVAQM</sequence>
<evidence type="ECO:0000256" key="7">
    <source>
        <dbReference type="ARBA" id="ARBA00023237"/>
    </source>
</evidence>
<protein>
    <submittedName>
        <fullName evidence="9">Outer membrane efflux protein BepC</fullName>
    </submittedName>
</protein>